<evidence type="ECO:0000313" key="2">
    <source>
        <dbReference type="Proteomes" id="UP000003460"/>
    </source>
</evidence>
<gene>
    <name evidence="1" type="ORF">GCWU000325_02261</name>
</gene>
<proteinExistence type="predicted"/>
<evidence type="ECO:0000313" key="1">
    <source>
        <dbReference type="EMBL" id="EEX71016.1"/>
    </source>
</evidence>
<organism evidence="1 2">
    <name type="scientific">Alloprevotella tannerae ATCC 51259</name>
    <dbReference type="NCBI Taxonomy" id="626522"/>
    <lineage>
        <taxon>Bacteria</taxon>
        <taxon>Pseudomonadati</taxon>
        <taxon>Bacteroidota</taxon>
        <taxon>Bacteroidia</taxon>
        <taxon>Bacteroidales</taxon>
        <taxon>Prevotellaceae</taxon>
        <taxon>Alloprevotella</taxon>
    </lineage>
</organism>
<protein>
    <submittedName>
        <fullName evidence="1">Uncharacterized protein</fullName>
    </submittedName>
</protein>
<dbReference type="EMBL" id="ACIJ02000023">
    <property type="protein sequence ID" value="EEX71016.1"/>
    <property type="molecule type" value="Genomic_DNA"/>
</dbReference>
<dbReference type="HOGENOM" id="CLU_2668073_0_0_10"/>
<accession>C9LJ49</accession>
<dbReference type="AlphaFoldDB" id="C9LJ49"/>
<reference evidence="1" key="1">
    <citation type="submission" date="2009-09" db="EMBL/GenBank/DDBJ databases">
        <authorList>
            <person name="Weinstock G."/>
            <person name="Sodergren E."/>
            <person name="Clifton S."/>
            <person name="Fulton L."/>
            <person name="Fulton B."/>
            <person name="Courtney L."/>
            <person name="Fronick C."/>
            <person name="Harrison M."/>
            <person name="Strong C."/>
            <person name="Farmer C."/>
            <person name="Delahaunty K."/>
            <person name="Markovic C."/>
            <person name="Hall O."/>
            <person name="Minx P."/>
            <person name="Tomlinson C."/>
            <person name="Mitreva M."/>
            <person name="Nelson J."/>
            <person name="Hou S."/>
            <person name="Wollam A."/>
            <person name="Pepin K.H."/>
            <person name="Johnson M."/>
            <person name="Bhonagiri V."/>
            <person name="Nash W.E."/>
            <person name="Warren W."/>
            <person name="Chinwalla A."/>
            <person name="Mardis E.R."/>
            <person name="Wilson R.K."/>
        </authorList>
    </citation>
    <scope>NUCLEOTIDE SEQUENCE [LARGE SCALE GENOMIC DNA]</scope>
    <source>
        <strain evidence="1">ATCC 51259</strain>
    </source>
</reference>
<sequence>MRSTVYKYCMQIFAFSLPMERNRQGEWKIPADSMAMARFSSDFFIEEMDATTRYVVKKRTRQAYLNLANKLVKEE</sequence>
<keyword evidence="2" id="KW-1185">Reference proteome</keyword>
<dbReference type="STRING" id="626522.GCWU000325_02261"/>
<name>C9LJ49_9BACT</name>
<comment type="caution">
    <text evidence="1">The sequence shown here is derived from an EMBL/GenBank/DDBJ whole genome shotgun (WGS) entry which is preliminary data.</text>
</comment>
<dbReference type="Proteomes" id="UP000003460">
    <property type="component" value="Unassembled WGS sequence"/>
</dbReference>